<gene>
    <name evidence="1" type="ORF">PSYPI_43246</name>
</gene>
<keyword evidence="2" id="KW-1185">Reference proteome</keyword>
<protein>
    <submittedName>
        <fullName evidence="1">Insecticidal toxin protein</fullName>
    </submittedName>
</protein>
<evidence type="ECO:0000313" key="1">
    <source>
        <dbReference type="EMBL" id="EGH48785.1"/>
    </source>
</evidence>
<dbReference type="EMBL" id="AEAI01003482">
    <property type="protein sequence ID" value="EGH48785.1"/>
    <property type="molecule type" value="Genomic_DNA"/>
</dbReference>
<dbReference type="Proteomes" id="UP000004986">
    <property type="component" value="Unassembled WGS sequence"/>
</dbReference>
<organism evidence="1 2">
    <name type="scientific">Pseudomonas syringae pv. pisi str. 1704B</name>
    <dbReference type="NCBI Taxonomy" id="629263"/>
    <lineage>
        <taxon>Bacteria</taxon>
        <taxon>Pseudomonadati</taxon>
        <taxon>Pseudomonadota</taxon>
        <taxon>Gammaproteobacteria</taxon>
        <taxon>Pseudomonadales</taxon>
        <taxon>Pseudomonadaceae</taxon>
        <taxon>Pseudomonas</taxon>
        <taxon>Pseudomonas syringae</taxon>
    </lineage>
</organism>
<feature type="non-terminal residue" evidence="1">
    <location>
        <position position="77"/>
    </location>
</feature>
<dbReference type="AlphaFoldDB" id="F3GNY2"/>
<proteinExistence type="predicted"/>
<evidence type="ECO:0000313" key="2">
    <source>
        <dbReference type="Proteomes" id="UP000004986"/>
    </source>
</evidence>
<reference evidence="1 2" key="1">
    <citation type="journal article" date="2011" name="PLoS Pathog.">
        <title>Dynamic evolution of pathogenicity revealed by sequencing and comparative genomics of 19 Pseudomonas syringae isolates.</title>
        <authorList>
            <person name="Baltrus D.A."/>
            <person name="Nishimura M.T."/>
            <person name="Romanchuk A."/>
            <person name="Chang J.H."/>
            <person name="Mukhtar M.S."/>
            <person name="Cherkis K."/>
            <person name="Roach J."/>
            <person name="Grant S.R."/>
            <person name="Jones C.D."/>
            <person name="Dangl J.L."/>
        </authorList>
    </citation>
    <scope>NUCLEOTIDE SEQUENCE [LARGE SCALE GENOMIC DNA]</scope>
    <source>
        <strain evidence="1 2">1704B</strain>
    </source>
</reference>
<comment type="caution">
    <text evidence="1">The sequence shown here is derived from an EMBL/GenBank/DDBJ whole genome shotgun (WGS) entry which is preliminary data.</text>
</comment>
<name>F3GNY2_PSESJ</name>
<sequence length="77" mass="8602">EQETAGNGVVSLYAYDQQDGRLIGLSAISADGTLLQQLNYSYDPVGNILLVNDTSQPDRYCDNQLIEPISRYRYDTL</sequence>
<feature type="non-terminal residue" evidence="1">
    <location>
        <position position="1"/>
    </location>
</feature>
<dbReference type="Gene3D" id="2.180.10.10">
    <property type="entry name" value="RHS repeat-associated core"/>
    <property type="match status" value="1"/>
</dbReference>
<accession>F3GNY2</accession>